<feature type="transmembrane region" description="Helical" evidence="7">
    <location>
        <begin position="46"/>
        <end position="67"/>
    </location>
</feature>
<evidence type="ECO:0000259" key="8">
    <source>
        <dbReference type="Pfam" id="PF09335"/>
    </source>
</evidence>
<proteinExistence type="inferred from homology"/>
<dbReference type="Proteomes" id="UP001056035">
    <property type="component" value="Chromosome"/>
</dbReference>
<evidence type="ECO:0000313" key="9">
    <source>
        <dbReference type="EMBL" id="UTI65387.1"/>
    </source>
</evidence>
<evidence type="ECO:0000256" key="5">
    <source>
        <dbReference type="ARBA" id="ARBA00022989"/>
    </source>
</evidence>
<dbReference type="RefSeq" id="WP_254572068.1">
    <property type="nucleotide sequence ID" value="NZ_CP098502.1"/>
</dbReference>
<protein>
    <submittedName>
        <fullName evidence="9">DedA family protein</fullName>
    </submittedName>
</protein>
<feature type="transmembrane region" description="Helical" evidence="7">
    <location>
        <begin position="20"/>
        <end position="39"/>
    </location>
</feature>
<sequence length="221" mass="23031">MPVPVPVPVLASVTQSLTDAVANHGVWAVFVLMAIDALLPIGGELIMVVAGAIAAGALAGHPALFGHELSRGLATYLVLAVSGTLGSLVGALAGWRIGQSAGREAIDRWGRYIHLGPGQMHKAERWFDRHGAAAVLFGRLTPLVRSFISIPAGLFGEPLVRYVLLTVLASAIWCFGFAGAGWALGSSYKDVDKVTHLVEALVVVAIVGTGVALWRRRGAAA</sequence>
<gene>
    <name evidence="9" type="ORF">NBH00_04040</name>
</gene>
<dbReference type="PANTHER" id="PTHR42709:SF6">
    <property type="entry name" value="UNDECAPRENYL PHOSPHATE TRANSPORTER A"/>
    <property type="match status" value="1"/>
</dbReference>
<dbReference type="EMBL" id="CP098502">
    <property type="protein sequence ID" value="UTI65387.1"/>
    <property type="molecule type" value="Genomic_DNA"/>
</dbReference>
<feature type="transmembrane region" description="Helical" evidence="7">
    <location>
        <begin position="73"/>
        <end position="95"/>
    </location>
</feature>
<comment type="similarity">
    <text evidence="2">Belongs to the DedA family.</text>
</comment>
<keyword evidence="3" id="KW-1003">Cell membrane</keyword>
<evidence type="ECO:0000256" key="3">
    <source>
        <dbReference type="ARBA" id="ARBA00022475"/>
    </source>
</evidence>
<feature type="transmembrane region" description="Helical" evidence="7">
    <location>
        <begin position="196"/>
        <end position="214"/>
    </location>
</feature>
<evidence type="ECO:0000313" key="10">
    <source>
        <dbReference type="Proteomes" id="UP001056035"/>
    </source>
</evidence>
<dbReference type="Pfam" id="PF09335">
    <property type="entry name" value="VTT_dom"/>
    <property type="match status" value="1"/>
</dbReference>
<reference evidence="9 10" key="1">
    <citation type="submission" date="2022-06" db="EMBL/GenBank/DDBJ databases">
        <title>Paraconexibacter antarcticus.</title>
        <authorList>
            <person name="Kim C.S."/>
        </authorList>
    </citation>
    <scope>NUCLEOTIDE SEQUENCE [LARGE SCALE GENOMIC DNA]</scope>
    <source>
        <strain evidence="9 10">02-257</strain>
    </source>
</reference>
<accession>A0ABY5DWY4</accession>
<dbReference type="InterPro" id="IPR051311">
    <property type="entry name" value="DedA_domain"/>
</dbReference>
<comment type="subcellular location">
    <subcellularLocation>
        <location evidence="1">Cell membrane</location>
        <topology evidence="1">Multi-pass membrane protein</topology>
    </subcellularLocation>
</comment>
<organism evidence="9 10">
    <name type="scientific">Paraconexibacter antarcticus</name>
    <dbReference type="NCBI Taxonomy" id="2949664"/>
    <lineage>
        <taxon>Bacteria</taxon>
        <taxon>Bacillati</taxon>
        <taxon>Actinomycetota</taxon>
        <taxon>Thermoleophilia</taxon>
        <taxon>Solirubrobacterales</taxon>
        <taxon>Paraconexibacteraceae</taxon>
        <taxon>Paraconexibacter</taxon>
    </lineage>
</organism>
<dbReference type="InterPro" id="IPR032816">
    <property type="entry name" value="VTT_dom"/>
</dbReference>
<keyword evidence="6 7" id="KW-0472">Membrane</keyword>
<evidence type="ECO:0000256" key="7">
    <source>
        <dbReference type="SAM" id="Phobius"/>
    </source>
</evidence>
<evidence type="ECO:0000256" key="4">
    <source>
        <dbReference type="ARBA" id="ARBA00022692"/>
    </source>
</evidence>
<keyword evidence="10" id="KW-1185">Reference proteome</keyword>
<dbReference type="PANTHER" id="PTHR42709">
    <property type="entry name" value="ALKALINE PHOSPHATASE LIKE PROTEIN"/>
    <property type="match status" value="1"/>
</dbReference>
<keyword evidence="4 7" id="KW-0812">Transmembrane</keyword>
<name>A0ABY5DWY4_9ACTN</name>
<keyword evidence="5 7" id="KW-1133">Transmembrane helix</keyword>
<evidence type="ECO:0000256" key="6">
    <source>
        <dbReference type="ARBA" id="ARBA00023136"/>
    </source>
</evidence>
<evidence type="ECO:0000256" key="2">
    <source>
        <dbReference type="ARBA" id="ARBA00010792"/>
    </source>
</evidence>
<feature type="domain" description="VTT" evidence="8">
    <location>
        <begin position="63"/>
        <end position="182"/>
    </location>
</feature>
<evidence type="ECO:0000256" key="1">
    <source>
        <dbReference type="ARBA" id="ARBA00004651"/>
    </source>
</evidence>
<feature type="transmembrane region" description="Helical" evidence="7">
    <location>
        <begin position="162"/>
        <end position="184"/>
    </location>
</feature>